<organism evidence="2 3">
    <name type="scientific">Agrocybe pediades</name>
    <dbReference type="NCBI Taxonomy" id="84607"/>
    <lineage>
        <taxon>Eukaryota</taxon>
        <taxon>Fungi</taxon>
        <taxon>Dikarya</taxon>
        <taxon>Basidiomycota</taxon>
        <taxon>Agaricomycotina</taxon>
        <taxon>Agaricomycetes</taxon>
        <taxon>Agaricomycetidae</taxon>
        <taxon>Agaricales</taxon>
        <taxon>Agaricineae</taxon>
        <taxon>Strophariaceae</taxon>
        <taxon>Agrocybe</taxon>
    </lineage>
</organism>
<feature type="compositionally biased region" description="Polar residues" evidence="1">
    <location>
        <begin position="35"/>
        <end position="47"/>
    </location>
</feature>
<feature type="region of interest" description="Disordered" evidence="1">
    <location>
        <begin position="28"/>
        <end position="67"/>
    </location>
</feature>
<feature type="region of interest" description="Disordered" evidence="1">
    <location>
        <begin position="100"/>
        <end position="121"/>
    </location>
</feature>
<evidence type="ECO:0000313" key="2">
    <source>
        <dbReference type="EMBL" id="KAF4621087.1"/>
    </source>
</evidence>
<keyword evidence="3" id="KW-1185">Reference proteome</keyword>
<dbReference type="AlphaFoldDB" id="A0A8H4VT18"/>
<dbReference type="EMBL" id="JAACJL010000015">
    <property type="protein sequence ID" value="KAF4621087.1"/>
    <property type="molecule type" value="Genomic_DNA"/>
</dbReference>
<evidence type="ECO:0000256" key="1">
    <source>
        <dbReference type="SAM" id="MobiDB-lite"/>
    </source>
</evidence>
<protein>
    <submittedName>
        <fullName evidence="2">Uncharacterized protein</fullName>
    </submittedName>
</protein>
<proteinExistence type="predicted"/>
<name>A0A8H4VT18_9AGAR</name>
<dbReference type="Proteomes" id="UP000521872">
    <property type="component" value="Unassembled WGS sequence"/>
</dbReference>
<accession>A0A8H4VT18</accession>
<gene>
    <name evidence="2" type="ORF">D9613_001174</name>
</gene>
<comment type="caution">
    <text evidence="2">The sequence shown here is derived from an EMBL/GenBank/DDBJ whole genome shotgun (WGS) entry which is preliminary data.</text>
</comment>
<sequence>MHGIPGQTQSQFETEATRRRILEEALGFADKAVQAEQQLSGSESSDNIHPPTHTDENDATDSSGLSQTAIDAYRHSVGLIKGVMASLQTEINEVVATHRENLSSAAEKGEEGDQGTLRRDALEDRKRELSKLAGIVEAYEERLKVLNMIQSVNHAHHA</sequence>
<reference evidence="2 3" key="1">
    <citation type="submission" date="2019-12" db="EMBL/GenBank/DDBJ databases">
        <authorList>
            <person name="Floudas D."/>
            <person name="Bentzer J."/>
            <person name="Ahren D."/>
            <person name="Johansson T."/>
            <person name="Persson P."/>
            <person name="Tunlid A."/>
        </authorList>
    </citation>
    <scope>NUCLEOTIDE SEQUENCE [LARGE SCALE GENOMIC DNA]</scope>
    <source>
        <strain evidence="2 3">CBS 102.39</strain>
    </source>
</reference>
<evidence type="ECO:0000313" key="3">
    <source>
        <dbReference type="Proteomes" id="UP000521872"/>
    </source>
</evidence>